<evidence type="ECO:0000313" key="2">
    <source>
        <dbReference type="Proteomes" id="UP000286641"/>
    </source>
</evidence>
<feature type="region of interest" description="Disordered" evidence="1">
    <location>
        <begin position="1"/>
        <end position="35"/>
    </location>
</feature>
<feature type="compositionally biased region" description="Basic and acidic residues" evidence="1">
    <location>
        <begin position="1"/>
        <end position="11"/>
    </location>
</feature>
<evidence type="ECO:0000256" key="1">
    <source>
        <dbReference type="SAM" id="MobiDB-lite"/>
    </source>
</evidence>
<gene>
    <name evidence="3" type="primary">LOC112810579</name>
</gene>
<evidence type="ECO:0000313" key="3">
    <source>
        <dbReference type="RefSeq" id="XP_025710056.1"/>
    </source>
</evidence>
<feature type="compositionally biased region" description="Pro residues" evidence="1">
    <location>
        <begin position="68"/>
        <end position="93"/>
    </location>
</feature>
<proteinExistence type="predicted"/>
<name>A0A3Q7P3B5_CALUR</name>
<feature type="region of interest" description="Disordered" evidence="1">
    <location>
        <begin position="48"/>
        <end position="225"/>
    </location>
</feature>
<accession>A0A3Q7P3B5</accession>
<keyword evidence="2" id="KW-1185">Reference proteome</keyword>
<reference evidence="3" key="2">
    <citation type="submission" date="2025-08" db="UniProtKB">
        <authorList>
            <consortium name="RefSeq"/>
        </authorList>
    </citation>
    <scope>IDENTIFICATION</scope>
    <source>
        <tissue evidence="3">Blood</tissue>
    </source>
</reference>
<protein>
    <submittedName>
        <fullName evidence="3">Uncharacterized protein LOC112810579</fullName>
    </submittedName>
</protein>
<organism evidence="2 3">
    <name type="scientific">Callorhinus ursinus</name>
    <name type="common">Northern fur seal</name>
    <dbReference type="NCBI Taxonomy" id="34884"/>
    <lineage>
        <taxon>Eukaryota</taxon>
        <taxon>Metazoa</taxon>
        <taxon>Chordata</taxon>
        <taxon>Craniata</taxon>
        <taxon>Vertebrata</taxon>
        <taxon>Euteleostomi</taxon>
        <taxon>Mammalia</taxon>
        <taxon>Eutheria</taxon>
        <taxon>Laurasiatheria</taxon>
        <taxon>Carnivora</taxon>
        <taxon>Caniformia</taxon>
        <taxon>Pinnipedia</taxon>
        <taxon>Otariidae</taxon>
        <taxon>Callorhinus</taxon>
    </lineage>
</organism>
<dbReference type="RefSeq" id="XP_025710056.1">
    <property type="nucleotide sequence ID" value="XM_025854271.1"/>
</dbReference>
<dbReference type="Proteomes" id="UP000286641">
    <property type="component" value="Unplaced"/>
</dbReference>
<sequence>MCGGPREDPRGRVLSSPRAAAGGWHNRCPPRRLEGCGWPLSRPPLLCPVSLAPRGTGPAAASLEPWVPQFPGPASPLPPHPAVPGPAAEPAPRSPLRGSGPRNSGATRAALGDRRERARRFQGSEAAAAARTQTPRRPVPVPGRSTPPSWTVPTERGRHPVPPAAAPCAQPEATESRGPGPLPSPLALTAFLSSLPPSARPFSVPARGPPEPWGRARGSGARTPR</sequence>
<reference key="1">
    <citation type="submission" date="2019-01" db="UniProtKB">
        <authorList>
            <consortium name="RefSeq"/>
        </authorList>
    </citation>
    <scope>IDENTIFICATION</scope>
</reference>
<dbReference type="AlphaFoldDB" id="A0A3Q7P3B5"/>
<feature type="compositionally biased region" description="Low complexity" evidence="1">
    <location>
        <begin position="126"/>
        <end position="149"/>
    </location>
</feature>
<dbReference type="InParanoid" id="A0A3Q7P3B5"/>